<evidence type="ECO:0000256" key="2">
    <source>
        <dbReference type="ARBA" id="ARBA00022801"/>
    </source>
</evidence>
<dbReference type="Gene3D" id="2.40.10.10">
    <property type="entry name" value="Trypsin-like serine proteases"/>
    <property type="match status" value="1"/>
</dbReference>
<accession>A0AAN9YB42</accession>
<evidence type="ECO:0000256" key="5">
    <source>
        <dbReference type="RuleBase" id="RU363034"/>
    </source>
</evidence>
<dbReference type="PANTHER" id="PTHR24252:SF7">
    <property type="entry name" value="HYALIN"/>
    <property type="match status" value="1"/>
</dbReference>
<proteinExistence type="predicted"/>
<keyword evidence="3 5" id="KW-0720">Serine protease</keyword>
<evidence type="ECO:0000256" key="4">
    <source>
        <dbReference type="ARBA" id="ARBA00023157"/>
    </source>
</evidence>
<dbReference type="InterPro" id="IPR043504">
    <property type="entry name" value="Peptidase_S1_PA_chymotrypsin"/>
</dbReference>
<protein>
    <recommendedName>
        <fullName evidence="6">Peptidase S1 domain-containing protein</fullName>
    </recommendedName>
</protein>
<dbReference type="Pfam" id="PF00089">
    <property type="entry name" value="Trypsin"/>
    <property type="match status" value="1"/>
</dbReference>
<dbReference type="SMART" id="SM00020">
    <property type="entry name" value="Tryp_SPc"/>
    <property type="match status" value="1"/>
</dbReference>
<dbReference type="InterPro" id="IPR033116">
    <property type="entry name" value="TRYPSIN_SER"/>
</dbReference>
<evidence type="ECO:0000313" key="8">
    <source>
        <dbReference type="Proteomes" id="UP001367676"/>
    </source>
</evidence>
<dbReference type="InterPro" id="IPR001254">
    <property type="entry name" value="Trypsin_dom"/>
</dbReference>
<reference evidence="7 8" key="1">
    <citation type="submission" date="2024-03" db="EMBL/GenBank/DDBJ databases">
        <title>Adaptation during the transition from Ophiocordyceps entomopathogen to insect associate is accompanied by gene loss and intensified selection.</title>
        <authorList>
            <person name="Ward C.M."/>
            <person name="Onetto C.A."/>
            <person name="Borneman A.R."/>
        </authorList>
    </citation>
    <scope>NUCLEOTIDE SEQUENCE [LARGE SCALE GENOMIC DNA]</scope>
    <source>
        <strain evidence="7">AWRI1</strain>
        <tissue evidence="7">Single Adult Female</tissue>
    </source>
</reference>
<dbReference type="AlphaFoldDB" id="A0AAN9YB42"/>
<feature type="domain" description="Peptidase S1" evidence="6">
    <location>
        <begin position="82"/>
        <end position="315"/>
    </location>
</feature>
<organism evidence="7 8">
    <name type="scientific">Parthenolecanium corni</name>
    <dbReference type="NCBI Taxonomy" id="536013"/>
    <lineage>
        <taxon>Eukaryota</taxon>
        <taxon>Metazoa</taxon>
        <taxon>Ecdysozoa</taxon>
        <taxon>Arthropoda</taxon>
        <taxon>Hexapoda</taxon>
        <taxon>Insecta</taxon>
        <taxon>Pterygota</taxon>
        <taxon>Neoptera</taxon>
        <taxon>Paraneoptera</taxon>
        <taxon>Hemiptera</taxon>
        <taxon>Sternorrhyncha</taxon>
        <taxon>Coccoidea</taxon>
        <taxon>Coccidae</taxon>
        <taxon>Parthenolecanium</taxon>
    </lineage>
</organism>
<sequence length="322" mass="35206">MSLSPIKLTCATAVASTCCIVILHNLSVTSAGIVSWTGNKLRNKFVPQSSSTETAVAAVAVEKSYRCESECSCGVANEDTRIVGGKPSGPHEFPWMVRLSYFNRFYCGGTLVNDKYVVTAAHCVKGFLWFLIKVTLGEHDRCNQTSKPETRFVIRVFASNFSFFNFDHDVAILRLNDRVPISDAIRPICLPAQSAYGDSYVGKTATLAGWGTLEEGGKPACILRTVRVPIIDNAKCAASYPEGMVTENMMCAGYDEGLKDSCQGDSGGPLMTERTDKRFELTGVVSWGNGCARPKYPGVYTRVGNYIRWIEENTQDGCFCGQ</sequence>
<dbReference type="InterPro" id="IPR018114">
    <property type="entry name" value="TRYPSIN_HIS"/>
</dbReference>
<keyword evidence="4" id="KW-1015">Disulfide bond</keyword>
<evidence type="ECO:0000256" key="3">
    <source>
        <dbReference type="ARBA" id="ARBA00022825"/>
    </source>
</evidence>
<dbReference type="GO" id="GO:0006508">
    <property type="term" value="P:proteolysis"/>
    <property type="evidence" value="ECO:0007669"/>
    <property type="project" value="UniProtKB-KW"/>
</dbReference>
<dbReference type="Proteomes" id="UP001367676">
    <property type="component" value="Unassembled WGS sequence"/>
</dbReference>
<dbReference type="EMBL" id="JBBCAQ010000004">
    <property type="protein sequence ID" value="KAK7604280.1"/>
    <property type="molecule type" value="Genomic_DNA"/>
</dbReference>
<dbReference type="PANTHER" id="PTHR24252">
    <property type="entry name" value="ACROSIN-RELATED"/>
    <property type="match status" value="1"/>
</dbReference>
<keyword evidence="8" id="KW-1185">Reference proteome</keyword>
<keyword evidence="2 5" id="KW-0378">Hydrolase</keyword>
<dbReference type="SUPFAM" id="SSF50494">
    <property type="entry name" value="Trypsin-like serine proteases"/>
    <property type="match status" value="1"/>
</dbReference>
<keyword evidence="1 5" id="KW-0645">Protease</keyword>
<gene>
    <name evidence="7" type="ORF">V9T40_004553</name>
</gene>
<dbReference type="CDD" id="cd00190">
    <property type="entry name" value="Tryp_SPc"/>
    <property type="match status" value="1"/>
</dbReference>
<name>A0AAN9YB42_9HEMI</name>
<dbReference type="PROSITE" id="PS00134">
    <property type="entry name" value="TRYPSIN_HIS"/>
    <property type="match status" value="1"/>
</dbReference>
<dbReference type="PRINTS" id="PR00722">
    <property type="entry name" value="CHYMOTRYPSIN"/>
</dbReference>
<evidence type="ECO:0000256" key="1">
    <source>
        <dbReference type="ARBA" id="ARBA00022670"/>
    </source>
</evidence>
<dbReference type="InterPro" id="IPR009003">
    <property type="entry name" value="Peptidase_S1_PA"/>
</dbReference>
<dbReference type="GO" id="GO:0004252">
    <property type="term" value="F:serine-type endopeptidase activity"/>
    <property type="evidence" value="ECO:0007669"/>
    <property type="project" value="InterPro"/>
</dbReference>
<dbReference type="PROSITE" id="PS50240">
    <property type="entry name" value="TRYPSIN_DOM"/>
    <property type="match status" value="1"/>
</dbReference>
<dbReference type="FunFam" id="2.40.10.10:FF:000006">
    <property type="entry name" value="Serine proteinase stubble"/>
    <property type="match status" value="1"/>
</dbReference>
<dbReference type="InterPro" id="IPR001314">
    <property type="entry name" value="Peptidase_S1A"/>
</dbReference>
<comment type="caution">
    <text evidence="7">The sequence shown here is derived from an EMBL/GenBank/DDBJ whole genome shotgun (WGS) entry which is preliminary data.</text>
</comment>
<evidence type="ECO:0000313" key="7">
    <source>
        <dbReference type="EMBL" id="KAK7604280.1"/>
    </source>
</evidence>
<dbReference type="PROSITE" id="PS00135">
    <property type="entry name" value="TRYPSIN_SER"/>
    <property type="match status" value="1"/>
</dbReference>
<evidence type="ECO:0000259" key="6">
    <source>
        <dbReference type="PROSITE" id="PS50240"/>
    </source>
</evidence>